<sequence length="81" mass="9158">MEATSRTAGAASRFVQDTAVSVVIVLVTIRDLHMLTVCEDGNANSKDIRMITWVRGKYTAMMMMMMMFLVHDEDDDGYSQF</sequence>
<protein>
    <submittedName>
        <fullName evidence="1">Uncharacterized protein</fullName>
    </submittedName>
</protein>
<gene>
    <name evidence="1" type="ORF">TRIUR3_28064</name>
</gene>
<accession>M7YIL4</accession>
<proteinExistence type="predicted"/>
<dbReference type="AlphaFoldDB" id="M7YIL4"/>
<reference evidence="1" key="1">
    <citation type="journal article" date="2013" name="Nature">
        <title>Draft genome of the wheat A-genome progenitor Triticum urartu.</title>
        <authorList>
            <person name="Ling H.Q."/>
            <person name="Zhao S."/>
            <person name="Liu D."/>
            <person name="Wang J."/>
            <person name="Sun H."/>
            <person name="Zhang C."/>
            <person name="Fan H."/>
            <person name="Li D."/>
            <person name="Dong L."/>
            <person name="Tao Y."/>
            <person name="Gao C."/>
            <person name="Wu H."/>
            <person name="Li Y."/>
            <person name="Cui Y."/>
            <person name="Guo X."/>
            <person name="Zheng S."/>
            <person name="Wang B."/>
            <person name="Yu K."/>
            <person name="Liang Q."/>
            <person name="Yang W."/>
            <person name="Lou X."/>
            <person name="Chen J."/>
            <person name="Feng M."/>
            <person name="Jian J."/>
            <person name="Zhang X."/>
            <person name="Luo G."/>
            <person name="Jiang Y."/>
            <person name="Liu J."/>
            <person name="Wang Z."/>
            <person name="Sha Y."/>
            <person name="Zhang B."/>
            <person name="Wu H."/>
            <person name="Tang D."/>
            <person name="Shen Q."/>
            <person name="Xue P."/>
            <person name="Zou S."/>
            <person name="Wang X."/>
            <person name="Liu X."/>
            <person name="Wang F."/>
            <person name="Yang Y."/>
            <person name="An X."/>
            <person name="Dong Z."/>
            <person name="Zhang K."/>
            <person name="Zhang X."/>
            <person name="Luo M.C."/>
            <person name="Dvorak J."/>
            <person name="Tong Y."/>
            <person name="Wang J."/>
            <person name="Yang H."/>
            <person name="Li Z."/>
            <person name="Wang D."/>
            <person name="Zhang A."/>
            <person name="Wang J."/>
        </authorList>
    </citation>
    <scope>NUCLEOTIDE SEQUENCE</scope>
</reference>
<dbReference type="EMBL" id="KD266425">
    <property type="protein sequence ID" value="EMS47042.1"/>
    <property type="molecule type" value="Genomic_DNA"/>
</dbReference>
<evidence type="ECO:0000313" key="1">
    <source>
        <dbReference type="EMBL" id="EMS47042.1"/>
    </source>
</evidence>
<dbReference type="OMA" id="TVCEDRN"/>
<organism evidence="1">
    <name type="scientific">Triticum urartu</name>
    <name type="common">Red wild einkorn</name>
    <name type="synonym">Crithodium urartu</name>
    <dbReference type="NCBI Taxonomy" id="4572"/>
    <lineage>
        <taxon>Eukaryota</taxon>
        <taxon>Viridiplantae</taxon>
        <taxon>Streptophyta</taxon>
        <taxon>Embryophyta</taxon>
        <taxon>Tracheophyta</taxon>
        <taxon>Spermatophyta</taxon>
        <taxon>Magnoliopsida</taxon>
        <taxon>Liliopsida</taxon>
        <taxon>Poales</taxon>
        <taxon>Poaceae</taxon>
        <taxon>BOP clade</taxon>
        <taxon>Pooideae</taxon>
        <taxon>Triticodae</taxon>
        <taxon>Triticeae</taxon>
        <taxon>Triticinae</taxon>
        <taxon>Triticum</taxon>
    </lineage>
</organism>
<name>M7YIL4_TRIUA</name>